<keyword evidence="7" id="KW-0624">Polysaccharide degradation</keyword>
<dbReference type="PANTHER" id="PTHR43730">
    <property type="entry name" value="BETA-MANNOSIDASE"/>
    <property type="match status" value="1"/>
</dbReference>
<dbReference type="InterPro" id="IPR041447">
    <property type="entry name" value="Mannosidase_ig"/>
</dbReference>
<dbReference type="InterPro" id="IPR008979">
    <property type="entry name" value="Galactose-bd-like_sf"/>
</dbReference>
<evidence type="ECO:0000256" key="6">
    <source>
        <dbReference type="ARBA" id="ARBA00023295"/>
    </source>
</evidence>
<dbReference type="OrthoDB" id="2866996at2759"/>
<keyword evidence="6" id="KW-0326">Glycosidase</keyword>
<dbReference type="PANTHER" id="PTHR43730:SF1">
    <property type="entry name" value="BETA-MANNOSIDASE"/>
    <property type="match status" value="1"/>
</dbReference>
<dbReference type="GO" id="GO:0000272">
    <property type="term" value="P:polysaccharide catabolic process"/>
    <property type="evidence" value="ECO:0007669"/>
    <property type="project" value="UniProtKB-KW"/>
</dbReference>
<evidence type="ECO:0000259" key="12">
    <source>
        <dbReference type="Pfam" id="PF17786"/>
    </source>
</evidence>
<dbReference type="SUPFAM" id="SSF49785">
    <property type="entry name" value="Galactose-binding domain-like"/>
    <property type="match status" value="1"/>
</dbReference>
<dbReference type="Gene3D" id="3.20.20.80">
    <property type="entry name" value="Glycosidases"/>
    <property type="match status" value="1"/>
</dbReference>
<dbReference type="EC" id="3.2.1.25" evidence="3"/>
<accession>A0A7D8USZ0</accession>
<dbReference type="Pfam" id="PF22666">
    <property type="entry name" value="Glyco_hydro_2_N2"/>
    <property type="match status" value="1"/>
</dbReference>
<evidence type="ECO:0000256" key="5">
    <source>
        <dbReference type="ARBA" id="ARBA00023277"/>
    </source>
</evidence>
<dbReference type="InterPro" id="IPR036156">
    <property type="entry name" value="Beta-gal/glucu_dom_sf"/>
</dbReference>
<reference evidence="14 15" key="1">
    <citation type="submission" date="2018-05" db="EMBL/GenBank/DDBJ databases">
        <title>Whole genome sequencing for identification of molecular markers to develop diagnostic detection tools for the regulated plant pathogen Lachnellula willkommii.</title>
        <authorList>
            <person name="Giroux E."/>
            <person name="Bilodeau G."/>
        </authorList>
    </citation>
    <scope>NUCLEOTIDE SEQUENCE [LARGE SCALE GENOMIC DNA]</scope>
    <source>
        <strain evidence="14 15">CBS 625.97</strain>
    </source>
</reference>
<evidence type="ECO:0000313" key="15">
    <source>
        <dbReference type="Proteomes" id="UP000481288"/>
    </source>
</evidence>
<evidence type="ECO:0000256" key="3">
    <source>
        <dbReference type="ARBA" id="ARBA00012754"/>
    </source>
</evidence>
<name>A0A7D8USZ0_9HELO</name>
<dbReference type="AlphaFoldDB" id="A0A7D8USZ0"/>
<dbReference type="EMBL" id="QGMG01000263">
    <property type="protein sequence ID" value="TVY55212.1"/>
    <property type="molecule type" value="Genomic_DNA"/>
</dbReference>
<evidence type="ECO:0000256" key="9">
    <source>
        <dbReference type="ARBA" id="ARBA00041069"/>
    </source>
</evidence>
<protein>
    <recommendedName>
        <fullName evidence="9">Beta-mannosidase B</fullName>
        <ecNumber evidence="3">3.2.1.25</ecNumber>
    </recommendedName>
    <alternativeName>
        <fullName evidence="10">Mannanase B</fullName>
    </alternativeName>
</protein>
<dbReference type="GO" id="GO:0004567">
    <property type="term" value="F:beta-mannosidase activity"/>
    <property type="evidence" value="ECO:0007669"/>
    <property type="project" value="UniProtKB-EC"/>
</dbReference>
<keyword evidence="4" id="KW-0378">Hydrolase</keyword>
<evidence type="ECO:0000256" key="7">
    <source>
        <dbReference type="ARBA" id="ARBA00023326"/>
    </source>
</evidence>
<dbReference type="Pfam" id="PF17786">
    <property type="entry name" value="Mannosidase_ig"/>
    <property type="match status" value="1"/>
</dbReference>
<dbReference type="InterPro" id="IPR050887">
    <property type="entry name" value="Beta-mannosidase_GH2"/>
</dbReference>
<keyword evidence="5" id="KW-0119">Carbohydrate metabolism</keyword>
<dbReference type="Gene3D" id="2.60.40.10">
    <property type="entry name" value="Immunoglobulins"/>
    <property type="match status" value="1"/>
</dbReference>
<evidence type="ECO:0000256" key="2">
    <source>
        <dbReference type="ARBA" id="ARBA00004740"/>
    </source>
</evidence>
<feature type="domain" description="Glycoside hydrolase family 2 immunoglobulin-like beta-sandwich" evidence="11">
    <location>
        <begin position="211"/>
        <end position="316"/>
    </location>
</feature>
<dbReference type="InterPro" id="IPR013783">
    <property type="entry name" value="Ig-like_fold"/>
</dbReference>
<dbReference type="SUPFAM" id="SSF51445">
    <property type="entry name" value="(Trans)glycosidases"/>
    <property type="match status" value="1"/>
</dbReference>
<evidence type="ECO:0000256" key="4">
    <source>
        <dbReference type="ARBA" id="ARBA00022801"/>
    </source>
</evidence>
<proteinExistence type="inferred from homology"/>
<dbReference type="Gene3D" id="2.60.120.260">
    <property type="entry name" value="Galactose-binding domain-like"/>
    <property type="match status" value="1"/>
</dbReference>
<evidence type="ECO:0000256" key="1">
    <source>
        <dbReference type="ARBA" id="ARBA00000829"/>
    </source>
</evidence>
<evidence type="ECO:0000256" key="10">
    <source>
        <dbReference type="ARBA" id="ARBA00041614"/>
    </source>
</evidence>
<dbReference type="Proteomes" id="UP000481288">
    <property type="component" value="Unassembled WGS sequence"/>
</dbReference>
<gene>
    <name evidence="14" type="primary">man9_1</name>
    <name evidence="14" type="ORF">LCER1_G003066</name>
</gene>
<evidence type="ECO:0000259" key="11">
    <source>
        <dbReference type="Pfam" id="PF00703"/>
    </source>
</evidence>
<evidence type="ECO:0000259" key="13">
    <source>
        <dbReference type="Pfam" id="PF22666"/>
    </source>
</evidence>
<feature type="domain" description="Beta-mannosidase-like galactose-binding" evidence="13">
    <location>
        <begin position="16"/>
        <end position="199"/>
    </location>
</feature>
<keyword evidence="15" id="KW-1185">Reference proteome</keyword>
<dbReference type="GO" id="GO:0006516">
    <property type="term" value="P:glycoprotein catabolic process"/>
    <property type="evidence" value="ECO:0007669"/>
    <property type="project" value="TreeGrafter"/>
</dbReference>
<comment type="pathway">
    <text evidence="2">Glycan metabolism; N-glycan degradation.</text>
</comment>
<dbReference type="InterPro" id="IPR017853">
    <property type="entry name" value="GH"/>
</dbReference>
<comment type="similarity">
    <text evidence="8">Belongs to the glycosyl hydrolase 2 family. Beta-mannosidase B subfamily.</text>
</comment>
<comment type="catalytic activity">
    <reaction evidence="1">
        <text>Hydrolysis of terminal, non-reducing beta-D-mannose residues in beta-D-mannosides.</text>
        <dbReference type="EC" id="3.2.1.25"/>
    </reaction>
</comment>
<dbReference type="InterPro" id="IPR006102">
    <property type="entry name" value="Ig-like_GH2"/>
</dbReference>
<comment type="caution">
    <text evidence="14">The sequence shown here is derived from an EMBL/GenBank/DDBJ whole genome shotgun (WGS) entry which is preliminary data.</text>
</comment>
<dbReference type="Pfam" id="PF00703">
    <property type="entry name" value="Glyco_hydro_2"/>
    <property type="match status" value="1"/>
</dbReference>
<dbReference type="InterPro" id="IPR054593">
    <property type="entry name" value="Beta-mannosidase-like_N2"/>
</dbReference>
<dbReference type="SUPFAM" id="SSF49303">
    <property type="entry name" value="beta-Galactosidase/glucuronidase domain"/>
    <property type="match status" value="2"/>
</dbReference>
<organism evidence="14 15">
    <name type="scientific">Lachnellula cervina</name>
    <dbReference type="NCBI Taxonomy" id="1316786"/>
    <lineage>
        <taxon>Eukaryota</taxon>
        <taxon>Fungi</taxon>
        <taxon>Dikarya</taxon>
        <taxon>Ascomycota</taxon>
        <taxon>Pezizomycotina</taxon>
        <taxon>Leotiomycetes</taxon>
        <taxon>Helotiales</taxon>
        <taxon>Lachnaceae</taxon>
        <taxon>Lachnellula</taxon>
    </lineage>
</organism>
<dbReference type="FunFam" id="3.20.20.80:FF:000050">
    <property type="entry name" value="Beta-mannosidase B"/>
    <property type="match status" value="1"/>
</dbReference>
<evidence type="ECO:0000256" key="8">
    <source>
        <dbReference type="ARBA" id="ARBA00038429"/>
    </source>
</evidence>
<feature type="domain" description="Mannosidase Ig/CBM-like" evidence="12">
    <location>
        <begin position="710"/>
        <end position="803"/>
    </location>
</feature>
<evidence type="ECO:0000313" key="14">
    <source>
        <dbReference type="EMBL" id="TVY55212.1"/>
    </source>
</evidence>
<sequence length="894" mass="101983">MSKERAKVPIASGWAWKLANTNSSKRIPPDPRLGRWTPASQFPSVIQLELLHTGQITDPNVGENERGSQWVAECDWEYRCSFPTPSEASQYPTTEIIFEGLDTFATVTLNGKEILKSDNMYLPARIDAKNLLKDSSCDGENEIVILFESALKKGTELEKRFGVKQSLMRDTRRMHMRKAQASDHNVEDWGPNIVTCGPYLPIYIECYASRIENIHVITSSLEVLDDAEYAAQIRVKVQISGPAAIFTAKHSLEVEIIDESGQHVAHFSGADLLLNIAKPKLWWPSGQGAQHLYTAKVTLKDNSTILDSSSTRFGIRIITLIQRPLDNEPGKTFMFNVNGRNIFIQGGDWIPADNLLPSLTRERYFNWIRLAKRANMNMIRVWGGGIYETEDFLDACDELGLLVWHDYAFACGDFPVHQDFLDSIRKEVEVQTLRLRGRACLALICGGNEDFMLADTDGEVFEGTFLRKKIYDHEDVVGPFKDTDFPQREIYLDIIPNAAKRLCPDVQYWPNSPWGGAEEANDPTIGDIHQWDVWHGKGRSHQDYGKLSGRFVSEFGMHGFPDMRTVYEFAPRPEDRHPQSRAIDCHNKGHGAETRIARYLAENFRYSQKLEDFVYVSQLMQSEAYGYSLRDWKRKFGGKGKESCAGLIIWQFNDVYPCTSWSFADYYLRPKPAYYTIRRTFAKVTIGIERTPRSLWVDDDRPRDTDIPSFTLFAHNTTMEVKKYELVLTAYDLLTGTYIPYPVETQPVSLLPNQNTELGVVENPDSLTEESLIVLCAKLVDNSTSRDGKVEARHVNWPEPFRYLQWHKDTKVNVEVLDAENGSEWENVVRLTASHPVKGCLLYIDYDDGEDAIWEDNMLDLMPAESINVNVRGLGGRSIKNRFLNDWELGNDKI</sequence>